<proteinExistence type="predicted"/>
<dbReference type="EMBL" id="JH880778">
    <property type="protein sequence ID" value="ELR58976.1"/>
    <property type="molecule type" value="Genomic_DNA"/>
</dbReference>
<accession>L8IRJ3</accession>
<dbReference type="AlphaFoldDB" id="L8IRJ3"/>
<organism evidence="1 2">
    <name type="scientific">Bos mutus</name>
    <name type="common">wild yak</name>
    <dbReference type="NCBI Taxonomy" id="72004"/>
    <lineage>
        <taxon>Eukaryota</taxon>
        <taxon>Metazoa</taxon>
        <taxon>Chordata</taxon>
        <taxon>Craniata</taxon>
        <taxon>Vertebrata</taxon>
        <taxon>Euteleostomi</taxon>
        <taxon>Mammalia</taxon>
        <taxon>Eutheria</taxon>
        <taxon>Laurasiatheria</taxon>
        <taxon>Artiodactyla</taxon>
        <taxon>Ruminantia</taxon>
        <taxon>Pecora</taxon>
        <taxon>Bovidae</taxon>
        <taxon>Bovinae</taxon>
        <taxon>Bos</taxon>
    </lineage>
</organism>
<evidence type="ECO:0000313" key="1">
    <source>
        <dbReference type="EMBL" id="ELR58976.1"/>
    </source>
</evidence>
<feature type="non-terminal residue" evidence="1">
    <location>
        <position position="1"/>
    </location>
</feature>
<name>L8IRJ3_9CETA</name>
<dbReference type="Proteomes" id="UP000011080">
    <property type="component" value="Unassembled WGS sequence"/>
</dbReference>
<reference evidence="1 2" key="1">
    <citation type="journal article" date="2012" name="Nat. Genet.">
        <title>The yak genome and adaptation to life at high altitude.</title>
        <authorList>
            <person name="Qiu Q."/>
            <person name="Zhang G."/>
            <person name="Ma T."/>
            <person name="Qian W."/>
            <person name="Wang J."/>
            <person name="Ye Z."/>
            <person name="Cao C."/>
            <person name="Hu Q."/>
            <person name="Kim J."/>
            <person name="Larkin D.M."/>
            <person name="Auvil L."/>
            <person name="Capitanu B."/>
            <person name="Ma J."/>
            <person name="Lewin H.A."/>
            <person name="Qian X."/>
            <person name="Lang Y."/>
            <person name="Zhou R."/>
            <person name="Wang L."/>
            <person name="Wang K."/>
            <person name="Xia J."/>
            <person name="Liao S."/>
            <person name="Pan S."/>
            <person name="Lu X."/>
            <person name="Hou H."/>
            <person name="Wang Y."/>
            <person name="Zang X."/>
            <person name="Yin Y."/>
            <person name="Ma H."/>
            <person name="Zhang J."/>
            <person name="Wang Z."/>
            <person name="Zhang Y."/>
            <person name="Zhang D."/>
            <person name="Yonezawa T."/>
            <person name="Hasegawa M."/>
            <person name="Zhong Y."/>
            <person name="Liu W."/>
            <person name="Zhang Y."/>
            <person name="Huang Z."/>
            <person name="Zhang S."/>
            <person name="Long R."/>
            <person name="Yang H."/>
            <person name="Wang J."/>
            <person name="Lenstra J.A."/>
            <person name="Cooper D.N."/>
            <person name="Wu Y."/>
            <person name="Wang J."/>
            <person name="Shi P."/>
            <person name="Wang J."/>
            <person name="Liu J."/>
        </authorList>
    </citation>
    <scope>NUCLEOTIDE SEQUENCE [LARGE SCALE GENOMIC DNA]</scope>
    <source>
        <strain evidence="2">yakQH1</strain>
    </source>
</reference>
<gene>
    <name evidence="1" type="ORF">M91_12458</name>
</gene>
<dbReference type="Pfam" id="PF26139">
    <property type="entry name" value="MDS2_C"/>
    <property type="match status" value="1"/>
</dbReference>
<sequence>KRECSLSVPCEDTARKQLSANQKDLTRNQTIWHLNLKLPCLWNCEK</sequence>
<evidence type="ECO:0000313" key="2">
    <source>
        <dbReference type="Proteomes" id="UP000011080"/>
    </source>
</evidence>
<protein>
    <submittedName>
        <fullName evidence="1">Uncharacterized protein</fullName>
    </submittedName>
</protein>